<evidence type="ECO:0000313" key="2">
    <source>
        <dbReference type="Proteomes" id="UP001207468"/>
    </source>
</evidence>
<gene>
    <name evidence="1" type="ORF">F5148DRAFT_570246</name>
</gene>
<organism evidence="1 2">
    <name type="scientific">Russula earlei</name>
    <dbReference type="NCBI Taxonomy" id="71964"/>
    <lineage>
        <taxon>Eukaryota</taxon>
        <taxon>Fungi</taxon>
        <taxon>Dikarya</taxon>
        <taxon>Basidiomycota</taxon>
        <taxon>Agaricomycotina</taxon>
        <taxon>Agaricomycetes</taxon>
        <taxon>Russulales</taxon>
        <taxon>Russulaceae</taxon>
        <taxon>Russula</taxon>
    </lineage>
</organism>
<protein>
    <submittedName>
        <fullName evidence="1">Uncharacterized protein</fullName>
    </submittedName>
</protein>
<accession>A0ACC0UFT9</accession>
<proteinExistence type="predicted"/>
<name>A0ACC0UFT9_9AGAM</name>
<sequence>MQAEKTSQKLKNGKAMRKTTCRLITKPKEPLKCPCHETRAGQPATRKRNRIKRERTRKKDHTLVLFLLFVALPRGAGGRGAGSAAVVERVIRVERLGCPCCCPCRDSSPVASASAPAPATVPAPGPGLAAAARLRRLRAGPAALSPLFVVVFSLADLGRWLQNGSGGSGGSATAVVVVVKFGRSGALERRCGLLWLFGHVRSRDHRGWVSLIWRLLAGGPFCLVFASGSSGAFGFRLGPGSRGGAGFRGPRSDRGHGRGSAERGTRDGNRARVGDGGSDRGRRRGPAERRACGECARWGGRMCRSDRGHGCGSAENDVSRRRSGTGYGTHSRRVGPRGRRIVEWTDACGRVRRAEATNAGSATRRRARRSSIQPRQIRVGRDGLALRDPQLLRALVVQLQAPLALRQGHDPVVARRAGDYVRREALHGAPARRLQAEEGNGGMHRVLFRAIAADRITREVLHREWHAESACAHAGLRDKRGTLGGALRGGRVFDRLELRYLQRVRGDGLAQIGPNGRMVPSVEAKRTRDLEAAERLGQLGDQSEGRQHDAHLMDCSRSRMFSSLVI</sequence>
<reference evidence="1" key="1">
    <citation type="submission" date="2021-03" db="EMBL/GenBank/DDBJ databases">
        <title>Evolutionary priming and transition to the ectomycorrhizal habit in an iconic lineage of mushroom-forming fungi: is preadaptation a requirement?</title>
        <authorList>
            <consortium name="DOE Joint Genome Institute"/>
            <person name="Looney B.P."/>
            <person name="Miyauchi S."/>
            <person name="Morin E."/>
            <person name="Drula E."/>
            <person name="Courty P.E."/>
            <person name="Chicoki N."/>
            <person name="Fauchery L."/>
            <person name="Kohler A."/>
            <person name="Kuo A."/>
            <person name="LaButti K."/>
            <person name="Pangilinan J."/>
            <person name="Lipzen A."/>
            <person name="Riley R."/>
            <person name="Andreopoulos W."/>
            <person name="He G."/>
            <person name="Johnson J."/>
            <person name="Barry K.W."/>
            <person name="Grigoriev I.V."/>
            <person name="Nagy L."/>
            <person name="Hibbett D."/>
            <person name="Henrissat B."/>
            <person name="Matheny P.B."/>
            <person name="Labbe J."/>
            <person name="Martin A.F."/>
        </authorList>
    </citation>
    <scope>NUCLEOTIDE SEQUENCE</scope>
    <source>
        <strain evidence="1">BPL698</strain>
    </source>
</reference>
<dbReference type="EMBL" id="JAGFNK010000041">
    <property type="protein sequence ID" value="KAI9510493.1"/>
    <property type="molecule type" value="Genomic_DNA"/>
</dbReference>
<comment type="caution">
    <text evidence="1">The sequence shown here is derived from an EMBL/GenBank/DDBJ whole genome shotgun (WGS) entry which is preliminary data.</text>
</comment>
<keyword evidence="2" id="KW-1185">Reference proteome</keyword>
<evidence type="ECO:0000313" key="1">
    <source>
        <dbReference type="EMBL" id="KAI9510493.1"/>
    </source>
</evidence>
<dbReference type="Proteomes" id="UP001207468">
    <property type="component" value="Unassembled WGS sequence"/>
</dbReference>